<feature type="compositionally biased region" description="Basic and acidic residues" evidence="1">
    <location>
        <begin position="578"/>
        <end position="604"/>
    </location>
</feature>
<gene>
    <name evidence="2" type="ORF">DFH07DRAFT_469868</name>
</gene>
<feature type="compositionally biased region" description="Acidic residues" evidence="1">
    <location>
        <begin position="496"/>
        <end position="516"/>
    </location>
</feature>
<reference evidence="2" key="1">
    <citation type="submission" date="2023-03" db="EMBL/GenBank/DDBJ databases">
        <title>Massive genome expansion in bonnet fungi (Mycena s.s.) driven by repeated elements and novel gene families across ecological guilds.</title>
        <authorList>
            <consortium name="Lawrence Berkeley National Laboratory"/>
            <person name="Harder C.B."/>
            <person name="Miyauchi S."/>
            <person name="Viragh M."/>
            <person name="Kuo A."/>
            <person name="Thoen E."/>
            <person name="Andreopoulos B."/>
            <person name="Lu D."/>
            <person name="Skrede I."/>
            <person name="Drula E."/>
            <person name="Henrissat B."/>
            <person name="Morin E."/>
            <person name="Kohler A."/>
            <person name="Barry K."/>
            <person name="LaButti K."/>
            <person name="Morin E."/>
            <person name="Salamov A."/>
            <person name="Lipzen A."/>
            <person name="Mereny Z."/>
            <person name="Hegedus B."/>
            <person name="Baldrian P."/>
            <person name="Stursova M."/>
            <person name="Weitz H."/>
            <person name="Taylor A."/>
            <person name="Grigoriev I.V."/>
            <person name="Nagy L.G."/>
            <person name="Martin F."/>
            <person name="Kauserud H."/>
        </authorList>
    </citation>
    <scope>NUCLEOTIDE SEQUENCE</scope>
    <source>
        <strain evidence="2">CBHHK188m</strain>
    </source>
</reference>
<protein>
    <submittedName>
        <fullName evidence="2">Uncharacterized protein</fullName>
    </submittedName>
</protein>
<feature type="region of interest" description="Disordered" evidence="1">
    <location>
        <begin position="298"/>
        <end position="318"/>
    </location>
</feature>
<evidence type="ECO:0000313" key="3">
    <source>
        <dbReference type="Proteomes" id="UP001215280"/>
    </source>
</evidence>
<accession>A0AAD7K880</accession>
<evidence type="ECO:0000313" key="2">
    <source>
        <dbReference type="EMBL" id="KAJ7780313.1"/>
    </source>
</evidence>
<feature type="region of interest" description="Disordered" evidence="1">
    <location>
        <begin position="494"/>
        <end position="604"/>
    </location>
</feature>
<sequence length="614" mass="68249">MVVWVTLLTPRPRVPSPNSTPPPPPLTPASGGHCSLVVLSLSFSDYIALPQHFLPIMDNLDNPIVQKLIDFLSTELKPLVAGDRHAGYANTREPIEYDYHMPGWLQLKKIEHNPQILLDLENNLVTKLVERASVKDKSMDVDAIRKTYRVAGLVPVEAVGESSVLVALVNIHRIASSIATLCCFDVDEEDGDFLPVFGAGGSPGTNTIADLMVGCQPRDEDQPERWGSLWPSITEPRDLRDPYFRDLYTEEFKSIRTANPGAILGIYVLIFCLQNKYLKRFWPKNECEGCPKFRKSHQAVDDEETPQGPPPDAPDTDIPTTELEVLQEEMGRLADLAQAYHEAHEQTKKRQRAADDERVTDLKSYEQLLREATVKAAKVLRFTEEIESQLPRWVLNAAYMLIQVWSHMVRFNGTVARLTCHNLGVIMTRHRESGTMAISNFVQHTDKPILVATALTIYAYTDAVERHDLHIANDEPFWLEDPYRGETLAEIKKELEEDEDEDEEEDGDDEDEEDEDAHPPVNTRGGGRGGRGGGGGGPGRGGRGGGGSSRGGRGGGDQGGSGGKPSGRGGNNTTSKTEQQRQDRQKRMDSRNKKDNIDADSTHEAFVVRRVQSF</sequence>
<keyword evidence="3" id="KW-1185">Reference proteome</keyword>
<evidence type="ECO:0000256" key="1">
    <source>
        <dbReference type="SAM" id="MobiDB-lite"/>
    </source>
</evidence>
<name>A0AAD7K880_9AGAR</name>
<dbReference type="Proteomes" id="UP001215280">
    <property type="component" value="Unassembled WGS sequence"/>
</dbReference>
<proteinExistence type="predicted"/>
<comment type="caution">
    <text evidence="2">The sequence shown here is derived from an EMBL/GenBank/DDBJ whole genome shotgun (WGS) entry which is preliminary data.</text>
</comment>
<organism evidence="2 3">
    <name type="scientific">Mycena maculata</name>
    <dbReference type="NCBI Taxonomy" id="230809"/>
    <lineage>
        <taxon>Eukaryota</taxon>
        <taxon>Fungi</taxon>
        <taxon>Dikarya</taxon>
        <taxon>Basidiomycota</taxon>
        <taxon>Agaricomycotina</taxon>
        <taxon>Agaricomycetes</taxon>
        <taxon>Agaricomycetidae</taxon>
        <taxon>Agaricales</taxon>
        <taxon>Marasmiineae</taxon>
        <taxon>Mycenaceae</taxon>
        <taxon>Mycena</taxon>
    </lineage>
</organism>
<dbReference type="EMBL" id="JARJLG010000006">
    <property type="protein sequence ID" value="KAJ7780313.1"/>
    <property type="molecule type" value="Genomic_DNA"/>
</dbReference>
<feature type="compositionally biased region" description="Gly residues" evidence="1">
    <location>
        <begin position="524"/>
        <end position="570"/>
    </location>
</feature>
<dbReference type="AlphaFoldDB" id="A0AAD7K880"/>